<sequence length="55" mass="6574">MVNKAPHRRFQVWVIYLFACLLVPCEEIVCVDSHLQYVHYHASGLSFYNMKRVFN</sequence>
<dbReference type="EMBL" id="GBRH01238565">
    <property type="protein sequence ID" value="JAD59330.1"/>
    <property type="molecule type" value="Transcribed_RNA"/>
</dbReference>
<feature type="signal peptide" evidence="1">
    <location>
        <begin position="1"/>
        <end position="25"/>
    </location>
</feature>
<evidence type="ECO:0000313" key="2">
    <source>
        <dbReference type="EMBL" id="JAD59330.1"/>
    </source>
</evidence>
<reference evidence="2" key="2">
    <citation type="journal article" date="2015" name="Data Brief">
        <title>Shoot transcriptome of the giant reed, Arundo donax.</title>
        <authorList>
            <person name="Barrero R.A."/>
            <person name="Guerrero F.D."/>
            <person name="Moolhuijzen P."/>
            <person name="Goolsby J.A."/>
            <person name="Tidwell J."/>
            <person name="Bellgard S.E."/>
            <person name="Bellgard M.I."/>
        </authorList>
    </citation>
    <scope>NUCLEOTIDE SEQUENCE</scope>
    <source>
        <tissue evidence="2">Shoot tissue taken approximately 20 cm above the soil surface</tissue>
    </source>
</reference>
<proteinExistence type="predicted"/>
<name>A0A0A9BDL5_ARUDO</name>
<dbReference type="AlphaFoldDB" id="A0A0A9BDL5"/>
<evidence type="ECO:0000256" key="1">
    <source>
        <dbReference type="SAM" id="SignalP"/>
    </source>
</evidence>
<organism evidence="2">
    <name type="scientific">Arundo donax</name>
    <name type="common">Giant reed</name>
    <name type="synonym">Donax arundinaceus</name>
    <dbReference type="NCBI Taxonomy" id="35708"/>
    <lineage>
        <taxon>Eukaryota</taxon>
        <taxon>Viridiplantae</taxon>
        <taxon>Streptophyta</taxon>
        <taxon>Embryophyta</taxon>
        <taxon>Tracheophyta</taxon>
        <taxon>Spermatophyta</taxon>
        <taxon>Magnoliopsida</taxon>
        <taxon>Liliopsida</taxon>
        <taxon>Poales</taxon>
        <taxon>Poaceae</taxon>
        <taxon>PACMAD clade</taxon>
        <taxon>Arundinoideae</taxon>
        <taxon>Arundineae</taxon>
        <taxon>Arundo</taxon>
    </lineage>
</organism>
<feature type="chain" id="PRO_5002042865" evidence="1">
    <location>
        <begin position="26"/>
        <end position="55"/>
    </location>
</feature>
<reference evidence="2" key="1">
    <citation type="submission" date="2014-09" db="EMBL/GenBank/DDBJ databases">
        <authorList>
            <person name="Magalhaes I.L.F."/>
            <person name="Oliveira U."/>
            <person name="Santos F.R."/>
            <person name="Vidigal T.H.D.A."/>
            <person name="Brescovit A.D."/>
            <person name="Santos A.J."/>
        </authorList>
    </citation>
    <scope>NUCLEOTIDE SEQUENCE</scope>
    <source>
        <tissue evidence="2">Shoot tissue taken approximately 20 cm above the soil surface</tissue>
    </source>
</reference>
<protein>
    <submittedName>
        <fullName evidence="2">Uncharacterized protein</fullName>
    </submittedName>
</protein>
<accession>A0A0A9BDL5</accession>
<keyword evidence="1" id="KW-0732">Signal</keyword>